<dbReference type="Pfam" id="PF03031">
    <property type="entry name" value="NIF"/>
    <property type="match status" value="1"/>
</dbReference>
<keyword evidence="2" id="KW-0904">Protein phosphatase</keyword>
<dbReference type="OrthoDB" id="277011at2759"/>
<protein>
    <recommendedName>
        <fullName evidence="6">FCP1 homology domain-containing protein</fullName>
    </recommendedName>
</protein>
<dbReference type="CDD" id="cd07521">
    <property type="entry name" value="HAD_FCP1-like"/>
    <property type="match status" value="1"/>
</dbReference>
<sequence>MTTPVKARETNNYGAPNTPIASVKRPRQKPSSSTSTTPPTSNTSVPLSSPMHPATSRRLDADDTKENSEERTLAQKIFSPVLNFLGTEEDEDTSEPYQTPANEKMNPPVQQAVQHEHEEEEEELEEFNPYLFIKQLPRYESVRIEGKICLPPKTSPHRTTLVLDLDETLVHCTVDPVPNADMIFPVTFGGIEYSVHVRLRPGVLQFLDAVKDDFEVVVFTASQKVYADCLLDRLDPEGKFIEHRLFRDSCLPVEGNYLKDLTVLNRPLESMVLVDNSPHAFGYQPNNGIPIESWFDDPEDKELWKLERFLRRIKDVEDVRNIVREEFQTFRLIENA</sequence>
<dbReference type="SUPFAM" id="SSF56784">
    <property type="entry name" value="HAD-like"/>
    <property type="match status" value="1"/>
</dbReference>
<feature type="region of interest" description="Disordered" evidence="5">
    <location>
        <begin position="88"/>
        <end position="107"/>
    </location>
</feature>
<feature type="compositionally biased region" description="Basic and acidic residues" evidence="5">
    <location>
        <begin position="57"/>
        <end position="73"/>
    </location>
</feature>
<keyword evidence="1" id="KW-0378">Hydrolase</keyword>
<feature type="compositionally biased region" description="Low complexity" evidence="5">
    <location>
        <begin position="30"/>
        <end position="50"/>
    </location>
</feature>
<dbReference type="InterPro" id="IPR011948">
    <property type="entry name" value="Dullard_phosphatase"/>
</dbReference>
<evidence type="ECO:0000256" key="1">
    <source>
        <dbReference type="ARBA" id="ARBA00022801"/>
    </source>
</evidence>
<dbReference type="NCBIfam" id="TIGR02251">
    <property type="entry name" value="HIF-SF_euk"/>
    <property type="match status" value="1"/>
</dbReference>
<dbReference type="PANTHER" id="PTHR12210">
    <property type="entry name" value="DULLARD PROTEIN PHOSPHATASE"/>
    <property type="match status" value="1"/>
</dbReference>
<dbReference type="GO" id="GO:0004721">
    <property type="term" value="F:phosphoprotein phosphatase activity"/>
    <property type="evidence" value="ECO:0007669"/>
    <property type="project" value="UniProtKB-KW"/>
</dbReference>
<dbReference type="FunFam" id="3.40.50.1000:FF:000015">
    <property type="entry name" value="CTD small phosphatase-like protein 2"/>
    <property type="match status" value="1"/>
</dbReference>
<keyword evidence="8" id="KW-1185">Reference proteome</keyword>
<dbReference type="GO" id="GO:0005634">
    <property type="term" value="C:nucleus"/>
    <property type="evidence" value="ECO:0007669"/>
    <property type="project" value="UniProtKB-ARBA"/>
</dbReference>
<feature type="domain" description="FCP1 homology" evidence="6">
    <location>
        <begin position="154"/>
        <end position="313"/>
    </location>
</feature>
<evidence type="ECO:0000256" key="3">
    <source>
        <dbReference type="ARBA" id="ARBA00037324"/>
    </source>
</evidence>
<dbReference type="Gene3D" id="3.40.50.1000">
    <property type="entry name" value="HAD superfamily/HAD-like"/>
    <property type="match status" value="1"/>
</dbReference>
<dbReference type="InterPro" id="IPR050365">
    <property type="entry name" value="TIM50"/>
</dbReference>
<dbReference type="AlphaFoldDB" id="A0A9W7A384"/>
<dbReference type="InterPro" id="IPR036412">
    <property type="entry name" value="HAD-like_sf"/>
</dbReference>
<name>A0A9W7A384_9STRA</name>
<organism evidence="7 8">
    <name type="scientific">Triparma strigata</name>
    <dbReference type="NCBI Taxonomy" id="1606541"/>
    <lineage>
        <taxon>Eukaryota</taxon>
        <taxon>Sar</taxon>
        <taxon>Stramenopiles</taxon>
        <taxon>Ochrophyta</taxon>
        <taxon>Bolidophyceae</taxon>
        <taxon>Parmales</taxon>
        <taxon>Triparmaceae</taxon>
        <taxon>Triparma</taxon>
    </lineage>
</organism>
<comment type="function">
    <text evidence="3">Probable phosphatase.</text>
</comment>
<dbReference type="SMART" id="SM00577">
    <property type="entry name" value="CPDc"/>
    <property type="match status" value="1"/>
</dbReference>
<evidence type="ECO:0000259" key="6">
    <source>
        <dbReference type="PROSITE" id="PS50969"/>
    </source>
</evidence>
<comment type="similarity">
    <text evidence="4">Belongs to the CTDSPL2 family.</text>
</comment>
<dbReference type="Proteomes" id="UP001165085">
    <property type="component" value="Unassembled WGS sequence"/>
</dbReference>
<evidence type="ECO:0000256" key="2">
    <source>
        <dbReference type="ARBA" id="ARBA00022912"/>
    </source>
</evidence>
<gene>
    <name evidence="7" type="ORF">TrST_g1053</name>
</gene>
<evidence type="ECO:0000256" key="5">
    <source>
        <dbReference type="SAM" id="MobiDB-lite"/>
    </source>
</evidence>
<evidence type="ECO:0000313" key="7">
    <source>
        <dbReference type="EMBL" id="GMH61853.1"/>
    </source>
</evidence>
<dbReference type="InterPro" id="IPR004274">
    <property type="entry name" value="FCP1_dom"/>
</dbReference>
<dbReference type="PROSITE" id="PS50969">
    <property type="entry name" value="FCP1"/>
    <property type="match status" value="1"/>
</dbReference>
<evidence type="ECO:0000313" key="8">
    <source>
        <dbReference type="Proteomes" id="UP001165085"/>
    </source>
</evidence>
<feature type="region of interest" description="Disordered" evidence="5">
    <location>
        <begin position="1"/>
        <end position="83"/>
    </location>
</feature>
<proteinExistence type="inferred from homology"/>
<evidence type="ECO:0000256" key="4">
    <source>
        <dbReference type="ARBA" id="ARBA00038355"/>
    </source>
</evidence>
<comment type="caution">
    <text evidence="7">The sequence shown here is derived from an EMBL/GenBank/DDBJ whole genome shotgun (WGS) entry which is preliminary data.</text>
</comment>
<dbReference type="EMBL" id="BRXY01000074">
    <property type="protein sequence ID" value="GMH61853.1"/>
    <property type="molecule type" value="Genomic_DNA"/>
</dbReference>
<accession>A0A9W7A384</accession>
<dbReference type="InterPro" id="IPR023214">
    <property type="entry name" value="HAD_sf"/>
</dbReference>
<reference evidence="8" key="1">
    <citation type="journal article" date="2023" name="Commun. Biol.">
        <title>Genome analysis of Parmales, the sister group of diatoms, reveals the evolutionary specialization of diatoms from phago-mixotrophs to photoautotrophs.</title>
        <authorList>
            <person name="Ban H."/>
            <person name="Sato S."/>
            <person name="Yoshikawa S."/>
            <person name="Yamada K."/>
            <person name="Nakamura Y."/>
            <person name="Ichinomiya M."/>
            <person name="Sato N."/>
            <person name="Blanc-Mathieu R."/>
            <person name="Endo H."/>
            <person name="Kuwata A."/>
            <person name="Ogata H."/>
        </authorList>
    </citation>
    <scope>NUCLEOTIDE SEQUENCE [LARGE SCALE GENOMIC DNA]</scope>
    <source>
        <strain evidence="8">NIES 3701</strain>
    </source>
</reference>